<dbReference type="EMBL" id="JABSTQ010009479">
    <property type="protein sequence ID" value="KAG0428805.1"/>
    <property type="molecule type" value="Genomic_DNA"/>
</dbReference>
<accession>A0AC60Q4X7</accession>
<evidence type="ECO:0000313" key="1">
    <source>
        <dbReference type="EMBL" id="KAG0428805.1"/>
    </source>
</evidence>
<keyword evidence="2" id="KW-1185">Reference proteome</keyword>
<proteinExistence type="predicted"/>
<evidence type="ECO:0000313" key="2">
    <source>
        <dbReference type="Proteomes" id="UP000805193"/>
    </source>
</evidence>
<comment type="caution">
    <text evidence="1">The sequence shown here is derived from an EMBL/GenBank/DDBJ whole genome shotgun (WGS) entry which is preliminary data.</text>
</comment>
<dbReference type="Proteomes" id="UP000805193">
    <property type="component" value="Unassembled WGS sequence"/>
</dbReference>
<protein>
    <submittedName>
        <fullName evidence="1">Uncharacterized protein</fullName>
    </submittedName>
</protein>
<reference evidence="1 2" key="1">
    <citation type="journal article" date="2020" name="Cell">
        <title>Large-Scale Comparative Analyses of Tick Genomes Elucidate Their Genetic Diversity and Vector Capacities.</title>
        <authorList>
            <consortium name="Tick Genome and Microbiome Consortium (TIGMIC)"/>
            <person name="Jia N."/>
            <person name="Wang J."/>
            <person name="Shi W."/>
            <person name="Du L."/>
            <person name="Sun Y."/>
            <person name="Zhan W."/>
            <person name="Jiang J.F."/>
            <person name="Wang Q."/>
            <person name="Zhang B."/>
            <person name="Ji P."/>
            <person name="Bell-Sakyi L."/>
            <person name="Cui X.M."/>
            <person name="Yuan T.T."/>
            <person name="Jiang B.G."/>
            <person name="Yang W.F."/>
            <person name="Lam T.T."/>
            <person name="Chang Q.C."/>
            <person name="Ding S.J."/>
            <person name="Wang X.J."/>
            <person name="Zhu J.G."/>
            <person name="Ruan X.D."/>
            <person name="Zhao L."/>
            <person name="Wei J.T."/>
            <person name="Ye R.Z."/>
            <person name="Que T.C."/>
            <person name="Du C.H."/>
            <person name="Zhou Y.H."/>
            <person name="Cheng J.X."/>
            <person name="Dai P.F."/>
            <person name="Guo W.B."/>
            <person name="Han X.H."/>
            <person name="Huang E.J."/>
            <person name="Li L.F."/>
            <person name="Wei W."/>
            <person name="Gao Y.C."/>
            <person name="Liu J.Z."/>
            <person name="Shao H.Z."/>
            <person name="Wang X."/>
            <person name="Wang C.C."/>
            <person name="Yang T.C."/>
            <person name="Huo Q.B."/>
            <person name="Li W."/>
            <person name="Chen H.Y."/>
            <person name="Chen S.E."/>
            <person name="Zhou L.G."/>
            <person name="Ni X.B."/>
            <person name="Tian J.H."/>
            <person name="Sheng Y."/>
            <person name="Liu T."/>
            <person name="Pan Y.S."/>
            <person name="Xia L.Y."/>
            <person name="Li J."/>
            <person name="Zhao F."/>
            <person name="Cao W.C."/>
        </authorList>
    </citation>
    <scope>NUCLEOTIDE SEQUENCE [LARGE SCALE GENOMIC DNA]</scope>
    <source>
        <strain evidence="1">Iper-2018</strain>
    </source>
</reference>
<organism evidence="1 2">
    <name type="scientific">Ixodes persulcatus</name>
    <name type="common">Taiga tick</name>
    <dbReference type="NCBI Taxonomy" id="34615"/>
    <lineage>
        <taxon>Eukaryota</taxon>
        <taxon>Metazoa</taxon>
        <taxon>Ecdysozoa</taxon>
        <taxon>Arthropoda</taxon>
        <taxon>Chelicerata</taxon>
        <taxon>Arachnida</taxon>
        <taxon>Acari</taxon>
        <taxon>Parasitiformes</taxon>
        <taxon>Ixodida</taxon>
        <taxon>Ixodoidea</taxon>
        <taxon>Ixodidae</taxon>
        <taxon>Ixodinae</taxon>
        <taxon>Ixodes</taxon>
    </lineage>
</organism>
<sequence>MATVWSLAKRPSPDIGHCLAKIRAAWVVYVPAGCSSLPQPADVFWNKPFKATLRRTWETLMRKEEKTAKGNLRKPSRQDVLEFVYETWASVPEETVAHSFTGCGISKRARQSEEGDLHEQLADIATVAPENPDKLRNECVDLIFKSDSEESFGGFDSD</sequence>
<gene>
    <name evidence="1" type="ORF">HPB47_024237</name>
</gene>
<name>A0AC60Q4X7_IXOPE</name>